<accession>A0A645B6A4</accession>
<organism evidence="1">
    <name type="scientific">bioreactor metagenome</name>
    <dbReference type="NCBI Taxonomy" id="1076179"/>
    <lineage>
        <taxon>unclassified sequences</taxon>
        <taxon>metagenomes</taxon>
        <taxon>ecological metagenomes</taxon>
    </lineage>
</organism>
<protein>
    <submittedName>
        <fullName evidence="1">Uncharacterized protein</fullName>
    </submittedName>
</protein>
<evidence type="ECO:0000313" key="1">
    <source>
        <dbReference type="EMBL" id="MPM60937.1"/>
    </source>
</evidence>
<dbReference type="EMBL" id="VSSQ01018066">
    <property type="protein sequence ID" value="MPM60937.1"/>
    <property type="molecule type" value="Genomic_DNA"/>
</dbReference>
<reference evidence="1" key="1">
    <citation type="submission" date="2019-08" db="EMBL/GenBank/DDBJ databases">
        <authorList>
            <person name="Kucharzyk K."/>
            <person name="Murdoch R.W."/>
            <person name="Higgins S."/>
            <person name="Loffler F."/>
        </authorList>
    </citation>
    <scope>NUCLEOTIDE SEQUENCE</scope>
</reference>
<name>A0A645B6A4_9ZZZZ</name>
<comment type="caution">
    <text evidence="1">The sequence shown here is derived from an EMBL/GenBank/DDBJ whole genome shotgun (WGS) entry which is preliminary data.</text>
</comment>
<gene>
    <name evidence="1" type="ORF">SDC9_107791</name>
</gene>
<proteinExistence type="predicted"/>
<sequence length="92" mass="10790">MKANIEATNKMVERSKEELINRIGEMICAASLAEVSEMMEFVLNVFLESDQFKNTDTKFISQYMSVYAFFVSRYAAVEREYQQLLNDKKRLD</sequence>
<dbReference type="AlphaFoldDB" id="A0A645B6A4"/>